<organism evidence="1 2">
    <name type="scientific">Cronobacter phage LPCS28</name>
    <dbReference type="NCBI Taxonomy" id="2924885"/>
    <lineage>
        <taxon>Viruses</taxon>
        <taxon>Duplodnaviria</taxon>
        <taxon>Heunggongvirae</taxon>
        <taxon>Uroviricota</taxon>
        <taxon>Caudoviricetes</taxon>
        <taxon>Pantevenvirales</taxon>
        <taxon>Straboviridae</taxon>
        <taxon>Nanhuvirus</taxon>
        <taxon>Nanhuvirus LPCS28</taxon>
    </lineage>
</organism>
<evidence type="ECO:0000313" key="1">
    <source>
        <dbReference type="EMBL" id="UNY47027.1"/>
    </source>
</evidence>
<dbReference type="Proteomes" id="UP000832072">
    <property type="component" value="Segment"/>
</dbReference>
<dbReference type="Pfam" id="PF24050">
    <property type="entry name" value="T4_Cef"/>
    <property type="match status" value="1"/>
</dbReference>
<name>A0AAE9GB41_9CAUD</name>
<sequence length="61" mass="7223">MTKEIQINEDRFYDILFDNTKSVVEKRSEKSNFHLTSLIVDGVLKAWREITSEGIIYMEIK</sequence>
<reference evidence="1 2" key="1">
    <citation type="submission" date="2022-02" db="EMBL/GenBank/DDBJ databases">
        <authorList>
            <person name="Tian F."/>
            <person name="Li J."/>
            <person name="Li F."/>
            <person name="Tong Y."/>
        </authorList>
    </citation>
    <scope>NUCLEOTIDE SEQUENCE [LARGE SCALE GENOMIC DNA]</scope>
</reference>
<accession>A0AAE9GB41</accession>
<proteinExistence type="predicted"/>
<dbReference type="EMBL" id="OM638103">
    <property type="protein sequence ID" value="UNY47027.1"/>
    <property type="molecule type" value="Genomic_DNA"/>
</dbReference>
<gene>
    <name evidence="1" type="ORF">EHEKIMEA_00145</name>
</gene>
<protein>
    <submittedName>
        <fullName evidence="1">Uncharacterized protein</fullName>
    </submittedName>
</protein>
<dbReference type="InterPro" id="IPR056952">
    <property type="entry name" value="T4_Cef"/>
</dbReference>
<keyword evidence="2" id="KW-1185">Reference proteome</keyword>
<evidence type="ECO:0000313" key="2">
    <source>
        <dbReference type="Proteomes" id="UP000832072"/>
    </source>
</evidence>